<keyword evidence="2" id="KW-1185">Reference proteome</keyword>
<comment type="caution">
    <text evidence="1">The sequence shown here is derived from an EMBL/GenBank/DDBJ whole genome shotgun (WGS) entry which is preliminary data.</text>
</comment>
<accession>A0AAW6TRS7</accession>
<organism evidence="1 2">
    <name type="scientific">Flavobacterium yafengii</name>
    <dbReference type="NCBI Taxonomy" id="3041253"/>
    <lineage>
        <taxon>Bacteria</taxon>
        <taxon>Pseudomonadati</taxon>
        <taxon>Bacteroidota</taxon>
        <taxon>Flavobacteriia</taxon>
        <taxon>Flavobacteriales</taxon>
        <taxon>Flavobacteriaceae</taxon>
        <taxon>Flavobacterium</taxon>
    </lineage>
</organism>
<dbReference type="InterPro" id="IPR019861">
    <property type="entry name" value="PorP/SprF_Bacteroidetes"/>
</dbReference>
<proteinExistence type="predicted"/>
<reference evidence="1 2" key="1">
    <citation type="submission" date="2023-04" db="EMBL/GenBank/DDBJ databases">
        <title>Two novel species of Flavobacterium.</title>
        <authorList>
            <person name="Liu Q."/>
            <person name="Xin Y.-H."/>
        </authorList>
    </citation>
    <scope>NUCLEOTIDE SEQUENCE [LARGE SCALE GENOMIC DNA]</scope>
    <source>
        <strain evidence="1 2">LB2P87</strain>
    </source>
</reference>
<evidence type="ECO:0000313" key="1">
    <source>
        <dbReference type="EMBL" id="MDI5950333.1"/>
    </source>
</evidence>
<name>A0AAW6TRS7_9FLAO</name>
<dbReference type="AlphaFoldDB" id="A0AAW6TRS7"/>
<gene>
    <name evidence="1" type="ORF">QLS97_11805</name>
</gene>
<evidence type="ECO:0000313" key="2">
    <source>
        <dbReference type="Proteomes" id="UP001228643"/>
    </source>
</evidence>
<protein>
    <submittedName>
        <fullName evidence="1">PorP/SprF family type IX secretion system membrane protein</fullName>
    </submittedName>
</protein>
<dbReference type="RefSeq" id="WP_282716900.1">
    <property type="nucleotide sequence ID" value="NZ_JASCRY010000003.1"/>
</dbReference>
<dbReference type="Proteomes" id="UP001228643">
    <property type="component" value="Unassembled WGS sequence"/>
</dbReference>
<dbReference type="Pfam" id="PF11751">
    <property type="entry name" value="PorP_SprF"/>
    <property type="match status" value="1"/>
</dbReference>
<dbReference type="EMBL" id="JASCRY010000003">
    <property type="protein sequence ID" value="MDI5950333.1"/>
    <property type="molecule type" value="Genomic_DNA"/>
</dbReference>
<dbReference type="NCBIfam" id="TIGR03519">
    <property type="entry name" value="T9SS_PorP_fam"/>
    <property type="match status" value="1"/>
</dbReference>
<sequence length="304" mass="34294">MIKFILEKCVIVILTVICILSGFQKATAQSRPLGSQYYENQYLSNPAFAGIDQGLNLNLDYRNQWKSVPGSPVTLNISGDYRLERKRIGVGLDVYKDKAGLLGQTHIKGSYSYHLPLYGDNRNLHLGVSLAVVQENLDESNIIADPDDVLVELFNQRKSYLEGSFGIVYTNERFTLQAAVPHFGKLFFRKNEQNTINGYLYLAAISYKIGTDLDVLSIEPKISFRAAKEIDNVFDIGTNLKLENNTLSFLGMYHSDNSATFGLGVNYDQFFIQFYYTSQLGGIRQNFGGDFEISLKVNLLRDKK</sequence>